<feature type="transmembrane region" description="Helical" evidence="19">
    <location>
        <begin position="144"/>
        <end position="162"/>
    </location>
</feature>
<protein>
    <recommendedName>
        <fullName evidence="6 19">Adenosylcobinamide-GDP ribazoletransferase</fullName>
        <ecNumber evidence="5 19">2.7.8.26</ecNumber>
    </recommendedName>
    <alternativeName>
        <fullName evidence="16 19">Cobalamin synthase</fullName>
    </alternativeName>
    <alternativeName>
        <fullName evidence="15 19">Cobalamin-5'-phosphate synthase</fullName>
    </alternativeName>
</protein>
<dbReference type="HAMAP" id="MF_00719">
    <property type="entry name" value="CobS"/>
    <property type="match status" value="1"/>
</dbReference>
<gene>
    <name evidence="19" type="primary">cobS</name>
    <name evidence="20" type="ORF">SAMN02910429_00511</name>
</gene>
<keyword evidence="8 19" id="KW-0169">Cobalamin biosynthesis</keyword>
<evidence type="ECO:0000313" key="20">
    <source>
        <dbReference type="EMBL" id="SER57262.1"/>
    </source>
</evidence>
<dbReference type="GO" id="GO:0009236">
    <property type="term" value="P:cobalamin biosynthetic process"/>
    <property type="evidence" value="ECO:0007669"/>
    <property type="project" value="UniProtKB-UniRule"/>
</dbReference>
<evidence type="ECO:0000256" key="3">
    <source>
        <dbReference type="ARBA" id="ARBA00004663"/>
    </source>
</evidence>
<dbReference type="AlphaFoldDB" id="A0A1H9QA24"/>
<dbReference type="RefSeq" id="WP_074730369.1">
    <property type="nucleotide sequence ID" value="NZ_FOGW01000005.1"/>
</dbReference>
<dbReference type="GO" id="GO:0051073">
    <property type="term" value="F:adenosylcobinamide-GDP ribazoletransferase activity"/>
    <property type="evidence" value="ECO:0007669"/>
    <property type="project" value="UniProtKB-UniRule"/>
</dbReference>
<comment type="similarity">
    <text evidence="4 19">Belongs to the CobS family.</text>
</comment>
<dbReference type="GO" id="GO:0005886">
    <property type="term" value="C:plasma membrane"/>
    <property type="evidence" value="ECO:0007669"/>
    <property type="project" value="UniProtKB-SubCell"/>
</dbReference>
<feature type="transmembrane region" description="Helical" evidence="19">
    <location>
        <begin position="207"/>
        <end position="223"/>
    </location>
</feature>
<keyword evidence="10 19" id="KW-0812">Transmembrane</keyword>
<evidence type="ECO:0000313" key="21">
    <source>
        <dbReference type="Proteomes" id="UP000182471"/>
    </source>
</evidence>
<evidence type="ECO:0000256" key="5">
    <source>
        <dbReference type="ARBA" id="ARBA00013200"/>
    </source>
</evidence>
<comment type="catalytic activity">
    <reaction evidence="18 19">
        <text>alpha-ribazole 5'-phosphate + adenosylcob(III)inamide-GDP = adenosylcob(III)alamin 5'-phosphate + GMP + H(+)</text>
        <dbReference type="Rhea" id="RHEA:23560"/>
        <dbReference type="ChEBI" id="CHEBI:15378"/>
        <dbReference type="ChEBI" id="CHEBI:57918"/>
        <dbReference type="ChEBI" id="CHEBI:58115"/>
        <dbReference type="ChEBI" id="CHEBI:60487"/>
        <dbReference type="ChEBI" id="CHEBI:60493"/>
        <dbReference type="EC" id="2.7.8.26"/>
    </reaction>
</comment>
<proteinExistence type="inferred from homology"/>
<keyword evidence="11 19" id="KW-0460">Magnesium</keyword>
<evidence type="ECO:0000256" key="10">
    <source>
        <dbReference type="ARBA" id="ARBA00022692"/>
    </source>
</evidence>
<evidence type="ECO:0000256" key="8">
    <source>
        <dbReference type="ARBA" id="ARBA00022573"/>
    </source>
</evidence>
<accession>A0A1H9QA24</accession>
<organism evidence="20 21">
    <name type="scientific">Lachnobacterium bovis</name>
    <dbReference type="NCBI Taxonomy" id="140626"/>
    <lineage>
        <taxon>Bacteria</taxon>
        <taxon>Bacillati</taxon>
        <taxon>Bacillota</taxon>
        <taxon>Clostridia</taxon>
        <taxon>Lachnospirales</taxon>
        <taxon>Lachnospiraceae</taxon>
        <taxon>Lachnobacterium</taxon>
    </lineage>
</organism>
<evidence type="ECO:0000256" key="19">
    <source>
        <dbReference type="HAMAP-Rule" id="MF_00719"/>
    </source>
</evidence>
<reference evidence="21" key="1">
    <citation type="submission" date="2016-10" db="EMBL/GenBank/DDBJ databases">
        <authorList>
            <person name="Varghese N."/>
            <person name="Submissions S."/>
        </authorList>
    </citation>
    <scope>NUCLEOTIDE SEQUENCE [LARGE SCALE GENOMIC DNA]</scope>
    <source>
        <strain evidence="21">S1b</strain>
    </source>
</reference>
<evidence type="ECO:0000256" key="12">
    <source>
        <dbReference type="ARBA" id="ARBA00022989"/>
    </source>
</evidence>
<feature type="transmembrane region" description="Helical" evidence="19">
    <location>
        <begin position="114"/>
        <end position="132"/>
    </location>
</feature>
<dbReference type="GO" id="GO:0008818">
    <property type="term" value="F:cobalamin 5'-phosphate synthase activity"/>
    <property type="evidence" value="ECO:0007669"/>
    <property type="project" value="UniProtKB-UniRule"/>
</dbReference>
<dbReference type="EC" id="2.7.8.26" evidence="5 19"/>
<dbReference type="EMBL" id="FOGW01000005">
    <property type="protein sequence ID" value="SER57262.1"/>
    <property type="molecule type" value="Genomic_DNA"/>
</dbReference>
<evidence type="ECO:0000256" key="13">
    <source>
        <dbReference type="ARBA" id="ARBA00023136"/>
    </source>
</evidence>
<sequence>MTVLKALCISFSIYSKIPMPQFEWKEKDMRYTLCFFPWIGLLIGAVQIGWFMLYEILLKKGVVHHSILFSLIGTSIPLLISGGFHFDGYMDTMDAIHSYKSKEEKLEILKDPHIGAFSVIMAILYELFYVGFFSEIHLIQTITIVASSFVMSRCFSGLSVIFFKSARGGSLSFFSKTADKNIVAGSLIVQLIMVYGFLLYLFSIKGLIVIAISIVMYLYYNWYSKKQFGGITGDVAGWFVTLFELVILMFALVVTEMPNLI</sequence>
<feature type="transmembrane region" description="Helical" evidence="19">
    <location>
        <begin position="235"/>
        <end position="255"/>
    </location>
</feature>
<evidence type="ECO:0000256" key="6">
    <source>
        <dbReference type="ARBA" id="ARBA00015850"/>
    </source>
</evidence>
<keyword evidence="12 19" id="KW-1133">Transmembrane helix</keyword>
<evidence type="ECO:0000256" key="7">
    <source>
        <dbReference type="ARBA" id="ARBA00022475"/>
    </source>
</evidence>
<comment type="cofactor">
    <cofactor evidence="1 19">
        <name>Mg(2+)</name>
        <dbReference type="ChEBI" id="CHEBI:18420"/>
    </cofactor>
</comment>
<keyword evidence="9 19" id="KW-0808">Transferase</keyword>
<dbReference type="InterPro" id="IPR003805">
    <property type="entry name" value="CobS"/>
</dbReference>
<dbReference type="Pfam" id="PF02654">
    <property type="entry name" value="CobS"/>
    <property type="match status" value="1"/>
</dbReference>
<name>A0A1H9QA24_9FIRM</name>
<evidence type="ECO:0000256" key="18">
    <source>
        <dbReference type="ARBA" id="ARBA00049504"/>
    </source>
</evidence>
<evidence type="ECO:0000256" key="14">
    <source>
        <dbReference type="ARBA" id="ARBA00025228"/>
    </source>
</evidence>
<keyword evidence="21" id="KW-1185">Reference proteome</keyword>
<evidence type="ECO:0000256" key="17">
    <source>
        <dbReference type="ARBA" id="ARBA00048623"/>
    </source>
</evidence>
<evidence type="ECO:0000256" key="4">
    <source>
        <dbReference type="ARBA" id="ARBA00010561"/>
    </source>
</evidence>
<comment type="function">
    <text evidence="14 19">Joins adenosylcobinamide-GDP and alpha-ribazole to generate adenosylcobalamin (Ado-cobalamin). Also synthesizes adenosylcobalamin 5'-phosphate from adenosylcobinamide-GDP and alpha-ribazole 5'-phosphate.</text>
</comment>
<evidence type="ECO:0000256" key="16">
    <source>
        <dbReference type="ARBA" id="ARBA00032853"/>
    </source>
</evidence>
<dbReference type="Proteomes" id="UP000182471">
    <property type="component" value="Unassembled WGS sequence"/>
</dbReference>
<evidence type="ECO:0000256" key="15">
    <source>
        <dbReference type="ARBA" id="ARBA00032605"/>
    </source>
</evidence>
<comment type="pathway">
    <text evidence="3 19">Cofactor biosynthesis; adenosylcobalamin biosynthesis; adenosylcobalamin from cob(II)yrinate a,c-diamide: step 7/7.</text>
</comment>
<evidence type="ECO:0000256" key="11">
    <source>
        <dbReference type="ARBA" id="ARBA00022842"/>
    </source>
</evidence>
<dbReference type="PANTHER" id="PTHR34148:SF1">
    <property type="entry name" value="ADENOSYLCOBINAMIDE-GDP RIBAZOLETRANSFERASE"/>
    <property type="match status" value="1"/>
</dbReference>
<dbReference type="PANTHER" id="PTHR34148">
    <property type="entry name" value="ADENOSYLCOBINAMIDE-GDP RIBAZOLETRANSFERASE"/>
    <property type="match status" value="1"/>
</dbReference>
<dbReference type="UniPathway" id="UPA00148">
    <property type="reaction ID" value="UER00238"/>
</dbReference>
<feature type="transmembrane region" description="Helical" evidence="19">
    <location>
        <begin position="35"/>
        <end position="54"/>
    </location>
</feature>
<evidence type="ECO:0000256" key="2">
    <source>
        <dbReference type="ARBA" id="ARBA00004651"/>
    </source>
</evidence>
<keyword evidence="7 19" id="KW-1003">Cell membrane</keyword>
<keyword evidence="13 19" id="KW-0472">Membrane</keyword>
<evidence type="ECO:0000256" key="9">
    <source>
        <dbReference type="ARBA" id="ARBA00022679"/>
    </source>
</evidence>
<feature type="transmembrane region" description="Helical" evidence="19">
    <location>
        <begin position="182"/>
        <end position="202"/>
    </location>
</feature>
<comment type="subcellular location">
    <subcellularLocation>
        <location evidence="2 19">Cell membrane</location>
        <topology evidence="2 19">Multi-pass membrane protein</topology>
    </subcellularLocation>
</comment>
<evidence type="ECO:0000256" key="1">
    <source>
        <dbReference type="ARBA" id="ARBA00001946"/>
    </source>
</evidence>
<comment type="catalytic activity">
    <reaction evidence="17 19">
        <text>alpha-ribazole + adenosylcob(III)inamide-GDP = adenosylcob(III)alamin + GMP + H(+)</text>
        <dbReference type="Rhea" id="RHEA:16049"/>
        <dbReference type="ChEBI" id="CHEBI:10329"/>
        <dbReference type="ChEBI" id="CHEBI:15378"/>
        <dbReference type="ChEBI" id="CHEBI:18408"/>
        <dbReference type="ChEBI" id="CHEBI:58115"/>
        <dbReference type="ChEBI" id="CHEBI:60487"/>
        <dbReference type="EC" id="2.7.8.26"/>
    </reaction>
</comment>
<feature type="transmembrane region" description="Helical" evidence="19">
    <location>
        <begin position="66"/>
        <end position="86"/>
    </location>
</feature>